<evidence type="ECO:0000256" key="6">
    <source>
        <dbReference type="ARBA" id="ARBA00022729"/>
    </source>
</evidence>
<dbReference type="FunFam" id="3.30.70.100:FF:000005">
    <property type="entry name" value="Copper-exporting P-type ATPase A"/>
    <property type="match status" value="1"/>
</dbReference>
<dbReference type="Proteomes" id="UP000197446">
    <property type="component" value="Unassembled WGS sequence"/>
</dbReference>
<evidence type="ECO:0000256" key="2">
    <source>
        <dbReference type="ARBA" id="ARBA00005938"/>
    </source>
</evidence>
<comment type="subunit">
    <text evidence="3">Monomer.</text>
</comment>
<dbReference type="PRINTS" id="PR00946">
    <property type="entry name" value="HGSCAVENGER"/>
</dbReference>
<dbReference type="GO" id="GO:0045340">
    <property type="term" value="F:mercury ion binding"/>
    <property type="evidence" value="ECO:0007669"/>
    <property type="project" value="UniProtKB-UniRule"/>
</dbReference>
<dbReference type="PROSITE" id="PS01047">
    <property type="entry name" value="HMA_1"/>
    <property type="match status" value="1"/>
</dbReference>
<dbReference type="CDD" id="cd00371">
    <property type="entry name" value="HMA"/>
    <property type="match status" value="1"/>
</dbReference>
<dbReference type="GO" id="GO:0015097">
    <property type="term" value="F:mercury ion transmembrane transporter activity"/>
    <property type="evidence" value="ECO:0007669"/>
    <property type="project" value="UniProtKB-UniRule"/>
</dbReference>
<keyword evidence="5 10" id="KW-0479">Metal-binding</keyword>
<dbReference type="OrthoDB" id="7205933at2"/>
<reference evidence="13 14" key="1">
    <citation type="journal article" date="2007" name="Int. J. Syst. Evol. Microbiol.">
        <title>Description of Pelomonas aquatica sp. nov. and Pelomonas puraquae sp. nov., isolated from industrial and haemodialysis water.</title>
        <authorList>
            <person name="Gomila M."/>
            <person name="Bowien B."/>
            <person name="Falsen E."/>
            <person name="Moore E.R."/>
            <person name="Lalucat J."/>
        </authorList>
    </citation>
    <scope>NUCLEOTIDE SEQUENCE [LARGE SCALE GENOMIC DNA]</scope>
    <source>
        <strain evidence="13 14">CCUG 52769</strain>
    </source>
</reference>
<gene>
    <name evidence="10 13" type="primary">merP</name>
    <name evidence="13" type="ORF">CDO81_24040</name>
</gene>
<evidence type="ECO:0000256" key="4">
    <source>
        <dbReference type="ARBA" id="ARBA00022466"/>
    </source>
</evidence>
<keyword evidence="14" id="KW-1185">Reference proteome</keyword>
<evidence type="ECO:0000256" key="11">
    <source>
        <dbReference type="SAM" id="SignalP"/>
    </source>
</evidence>
<dbReference type="SUPFAM" id="SSF55008">
    <property type="entry name" value="HMA, heavy metal-associated domain"/>
    <property type="match status" value="1"/>
</dbReference>
<feature type="domain" description="HMA" evidence="12">
    <location>
        <begin position="30"/>
        <end position="96"/>
    </location>
</feature>
<accession>A0A254MZL9</accession>
<dbReference type="InterPro" id="IPR017969">
    <property type="entry name" value="Heavy-metal-associated_CS"/>
</dbReference>
<evidence type="ECO:0000313" key="14">
    <source>
        <dbReference type="Proteomes" id="UP000197446"/>
    </source>
</evidence>
<dbReference type="InterPro" id="IPR001802">
    <property type="entry name" value="MerP/CopZ"/>
</dbReference>
<name>A0A254MZL9_9BURK</name>
<evidence type="ECO:0000259" key="12">
    <source>
        <dbReference type="PROSITE" id="PS50846"/>
    </source>
</evidence>
<organism evidence="13 14">
    <name type="scientific">Roseateles puraquae</name>
    <dbReference type="NCBI Taxonomy" id="431059"/>
    <lineage>
        <taxon>Bacteria</taxon>
        <taxon>Pseudomonadati</taxon>
        <taxon>Pseudomonadota</taxon>
        <taxon>Betaproteobacteria</taxon>
        <taxon>Burkholderiales</taxon>
        <taxon>Sphaerotilaceae</taxon>
        <taxon>Roseateles</taxon>
    </lineage>
</organism>
<comment type="function">
    <text evidence="9 10">Involved in mercury resistance. Acts as a mercury scavenger that specifically binds to a mercuric ion in the periplasm and probably passes it to the cytoplasmic mercuric reductase MerA via the mercuric transport protein MerT.</text>
</comment>
<keyword evidence="7 10" id="KW-0574">Periplasm</keyword>
<proteinExistence type="inferred from homology"/>
<keyword evidence="8 10" id="KW-0476">Mercury</keyword>
<keyword evidence="6 11" id="KW-0732">Signal</keyword>
<evidence type="ECO:0000256" key="1">
    <source>
        <dbReference type="ARBA" id="ARBA00004418"/>
    </source>
</evidence>
<dbReference type="InterPro" id="IPR011795">
    <property type="entry name" value="MerP"/>
</dbReference>
<dbReference type="InterPro" id="IPR006121">
    <property type="entry name" value="HMA_dom"/>
</dbReference>
<dbReference type="Gene3D" id="3.30.70.100">
    <property type="match status" value="1"/>
</dbReference>
<comment type="caution">
    <text evidence="13">The sequence shown here is derived from an EMBL/GenBank/DDBJ whole genome shotgun (WGS) entry which is preliminary data.</text>
</comment>
<protein>
    <recommendedName>
        <fullName evidence="10">Periplasmic mercury ion-binding protein</fullName>
    </recommendedName>
</protein>
<dbReference type="PANTHER" id="PTHR46594:SF4">
    <property type="entry name" value="P-TYPE CATION-TRANSPORTING ATPASE"/>
    <property type="match status" value="1"/>
</dbReference>
<feature type="chain" id="PRO_5012061058" description="Periplasmic mercury ion-binding protein" evidence="11">
    <location>
        <begin position="28"/>
        <end position="99"/>
    </location>
</feature>
<dbReference type="AlphaFoldDB" id="A0A254MZL9"/>
<dbReference type="PANTHER" id="PTHR46594">
    <property type="entry name" value="P-TYPE CATION-TRANSPORTING ATPASE"/>
    <property type="match status" value="1"/>
</dbReference>
<evidence type="ECO:0000256" key="8">
    <source>
        <dbReference type="ARBA" id="ARBA00022914"/>
    </source>
</evidence>
<keyword evidence="4 10" id="KW-0475">Mercuric resistance</keyword>
<evidence type="ECO:0000256" key="9">
    <source>
        <dbReference type="ARBA" id="ARBA00045344"/>
    </source>
</evidence>
<dbReference type="Pfam" id="PF00403">
    <property type="entry name" value="HMA"/>
    <property type="match status" value="1"/>
</dbReference>
<evidence type="ECO:0000256" key="7">
    <source>
        <dbReference type="ARBA" id="ARBA00022764"/>
    </source>
</evidence>
<dbReference type="RefSeq" id="WP_088485789.1">
    <property type="nucleotide sequence ID" value="NZ_NISI01000014.1"/>
</dbReference>
<feature type="signal peptide" evidence="11">
    <location>
        <begin position="1"/>
        <end position="27"/>
    </location>
</feature>
<evidence type="ECO:0000313" key="13">
    <source>
        <dbReference type="EMBL" id="OWR00804.1"/>
    </source>
</evidence>
<evidence type="ECO:0000256" key="3">
    <source>
        <dbReference type="ARBA" id="ARBA00011245"/>
    </source>
</evidence>
<dbReference type="GO" id="GO:0042597">
    <property type="term" value="C:periplasmic space"/>
    <property type="evidence" value="ECO:0007669"/>
    <property type="project" value="UniProtKB-SubCell"/>
</dbReference>
<sequence length="99" mass="10307">MKTLVSAQAKNLAASLALVTVTAPVWAATQTVTLAVPGMTCAACPITVKKALSKVEGVSQVNVTFEKREAVVTFDNAKADVQKLAKATEDAGYPSSVKR</sequence>
<dbReference type="PROSITE" id="PS50846">
    <property type="entry name" value="HMA_2"/>
    <property type="match status" value="1"/>
</dbReference>
<comment type="subcellular location">
    <subcellularLocation>
        <location evidence="1 10">Periplasm</location>
    </subcellularLocation>
</comment>
<dbReference type="EMBL" id="NISI01000014">
    <property type="protein sequence ID" value="OWR00804.1"/>
    <property type="molecule type" value="Genomic_DNA"/>
</dbReference>
<dbReference type="NCBIfam" id="TIGR02052">
    <property type="entry name" value="MerP"/>
    <property type="match status" value="1"/>
</dbReference>
<evidence type="ECO:0000256" key="5">
    <source>
        <dbReference type="ARBA" id="ARBA00022723"/>
    </source>
</evidence>
<evidence type="ECO:0000256" key="10">
    <source>
        <dbReference type="RuleBase" id="RU361212"/>
    </source>
</evidence>
<comment type="similarity">
    <text evidence="2">Belongs to the MerP family.</text>
</comment>
<dbReference type="InterPro" id="IPR036163">
    <property type="entry name" value="HMA_dom_sf"/>
</dbReference>